<dbReference type="GO" id="GO:0017057">
    <property type="term" value="F:6-phosphogluconolactonase activity"/>
    <property type="evidence" value="ECO:0007669"/>
    <property type="project" value="UniProtKB-UniRule"/>
</dbReference>
<organism evidence="8 9">
    <name type="scientific">Friedmanniomyces endolithicus</name>
    <dbReference type="NCBI Taxonomy" id="329885"/>
    <lineage>
        <taxon>Eukaryota</taxon>
        <taxon>Fungi</taxon>
        <taxon>Dikarya</taxon>
        <taxon>Ascomycota</taxon>
        <taxon>Pezizomycotina</taxon>
        <taxon>Dothideomycetes</taxon>
        <taxon>Dothideomycetidae</taxon>
        <taxon>Mycosphaerellales</taxon>
        <taxon>Teratosphaeriaceae</taxon>
        <taxon>Friedmanniomyces</taxon>
    </lineage>
</organism>
<dbReference type="SUPFAM" id="SSF100950">
    <property type="entry name" value="NagB/RpiA/CoA transferase-like"/>
    <property type="match status" value="1"/>
</dbReference>
<dbReference type="InterPro" id="IPR005900">
    <property type="entry name" value="6-phosphogluconolactonase_DevB"/>
</dbReference>
<comment type="similarity">
    <text evidence="3 6">Belongs to the glucosamine/galactosamine-6-phosphate isomerase family. 6-phosphogluconolactonase subfamily.</text>
</comment>
<dbReference type="Proteomes" id="UP000310066">
    <property type="component" value="Unassembled WGS sequence"/>
</dbReference>
<evidence type="ECO:0000256" key="1">
    <source>
        <dbReference type="ARBA" id="ARBA00000832"/>
    </source>
</evidence>
<dbReference type="STRING" id="329885.A0A4V5N600"/>
<dbReference type="AlphaFoldDB" id="A0A4V5N600"/>
<dbReference type="Gene3D" id="3.40.50.1360">
    <property type="match status" value="1"/>
</dbReference>
<comment type="function">
    <text evidence="6">Hydrolysis of 6-phosphogluconolactone to 6-phosphogluconate.</text>
</comment>
<comment type="caution">
    <text evidence="8">The sequence shown here is derived from an EMBL/GenBank/DDBJ whole genome shotgun (WGS) entry which is preliminary data.</text>
</comment>
<sequence length="267" mass="29297">MGRPPNLYAFSDADLAPNLRKYVLDQQTEALKRHNVFRVALSGGSLPKTLAKALLSPPSSPSSDDNDPKPDFSKWEIFYADERCVPLDHADSNHALLRSELLDKIPPNLPQPKVHPIDEQYLDDPQEMADQYEKLLVSVFAVRDSVKLPLFDLILLGCGPDGHTCSLFPDHPLLRETDAWVLSIADSPKPPAKRITLSLPVVLHAAKIGFVATGEGKKGILKKIFETEEGGRLPCGLVNEGAGEKVSWFCDQAATEGVSFPRRGSVI</sequence>
<gene>
    <name evidence="8" type="ORF">B0A54_14267</name>
</gene>
<evidence type="ECO:0000256" key="5">
    <source>
        <dbReference type="ARBA" id="ARBA00022801"/>
    </source>
</evidence>
<comment type="catalytic activity">
    <reaction evidence="1 6">
        <text>6-phospho-D-glucono-1,5-lactone + H2O = 6-phospho-D-gluconate + H(+)</text>
        <dbReference type="Rhea" id="RHEA:12556"/>
        <dbReference type="ChEBI" id="CHEBI:15377"/>
        <dbReference type="ChEBI" id="CHEBI:15378"/>
        <dbReference type="ChEBI" id="CHEBI:57955"/>
        <dbReference type="ChEBI" id="CHEBI:58759"/>
        <dbReference type="EC" id="3.1.1.31"/>
    </reaction>
</comment>
<dbReference type="Pfam" id="PF01182">
    <property type="entry name" value="Glucosamine_iso"/>
    <property type="match status" value="1"/>
</dbReference>
<feature type="domain" description="Glucosamine/galactosamine-6-phosphate isomerase" evidence="7">
    <location>
        <begin position="13"/>
        <end position="246"/>
    </location>
</feature>
<evidence type="ECO:0000313" key="9">
    <source>
        <dbReference type="Proteomes" id="UP000310066"/>
    </source>
</evidence>
<evidence type="ECO:0000256" key="4">
    <source>
        <dbReference type="ARBA" id="ARBA00013198"/>
    </source>
</evidence>
<dbReference type="NCBIfam" id="TIGR01198">
    <property type="entry name" value="pgl"/>
    <property type="match status" value="1"/>
</dbReference>
<dbReference type="FunFam" id="3.40.50.1360:FF:000005">
    <property type="entry name" value="6-phosphogluconolactonase"/>
    <property type="match status" value="1"/>
</dbReference>
<comment type="pathway">
    <text evidence="2 6">Carbohydrate degradation; pentose phosphate pathway; D-ribulose 5-phosphate from D-glucose 6-phosphate (oxidative stage): step 2/3.</text>
</comment>
<evidence type="ECO:0000256" key="6">
    <source>
        <dbReference type="RuleBase" id="RU365095"/>
    </source>
</evidence>
<dbReference type="GO" id="GO:0006098">
    <property type="term" value="P:pentose-phosphate shunt"/>
    <property type="evidence" value="ECO:0007669"/>
    <property type="project" value="UniProtKB-UniPathway"/>
</dbReference>
<name>A0A4V5N600_9PEZI</name>
<dbReference type="PANTHER" id="PTHR11054:SF0">
    <property type="entry name" value="6-PHOSPHOGLUCONOLACTONASE"/>
    <property type="match status" value="1"/>
</dbReference>
<evidence type="ECO:0000313" key="8">
    <source>
        <dbReference type="EMBL" id="TKA33879.1"/>
    </source>
</evidence>
<dbReference type="OrthoDB" id="432544at2759"/>
<dbReference type="UniPathway" id="UPA00115">
    <property type="reaction ID" value="UER00409"/>
</dbReference>
<dbReference type="CDD" id="cd01400">
    <property type="entry name" value="6PGL"/>
    <property type="match status" value="1"/>
</dbReference>
<protein>
    <recommendedName>
        <fullName evidence="4 6">6-phosphogluconolactonase</fullName>
        <shortName evidence="6">6PGL</shortName>
        <ecNumber evidence="4 6">3.1.1.31</ecNumber>
    </recommendedName>
</protein>
<dbReference type="InterPro" id="IPR037171">
    <property type="entry name" value="NagB/RpiA_transferase-like"/>
</dbReference>
<dbReference type="InterPro" id="IPR039104">
    <property type="entry name" value="6PGL"/>
</dbReference>
<proteinExistence type="inferred from homology"/>
<evidence type="ECO:0000256" key="2">
    <source>
        <dbReference type="ARBA" id="ARBA00004961"/>
    </source>
</evidence>
<accession>A0A4V5N600</accession>
<evidence type="ECO:0000256" key="3">
    <source>
        <dbReference type="ARBA" id="ARBA00010662"/>
    </source>
</evidence>
<dbReference type="InterPro" id="IPR006148">
    <property type="entry name" value="Glc/Gal-6P_isomerase"/>
</dbReference>
<dbReference type="GO" id="GO:0005975">
    <property type="term" value="P:carbohydrate metabolic process"/>
    <property type="evidence" value="ECO:0007669"/>
    <property type="project" value="UniProtKB-UniRule"/>
</dbReference>
<dbReference type="EMBL" id="NAJP01000084">
    <property type="protein sequence ID" value="TKA33879.1"/>
    <property type="molecule type" value="Genomic_DNA"/>
</dbReference>
<reference evidence="8 9" key="1">
    <citation type="submission" date="2017-03" db="EMBL/GenBank/DDBJ databases">
        <title>Genomes of endolithic fungi from Antarctica.</title>
        <authorList>
            <person name="Coleine C."/>
            <person name="Masonjones S."/>
            <person name="Stajich J.E."/>
        </authorList>
    </citation>
    <scope>NUCLEOTIDE SEQUENCE [LARGE SCALE GENOMIC DNA]</scope>
    <source>
        <strain evidence="8 9">CCFEE 5311</strain>
    </source>
</reference>
<evidence type="ECO:0000259" key="7">
    <source>
        <dbReference type="Pfam" id="PF01182"/>
    </source>
</evidence>
<dbReference type="EC" id="3.1.1.31" evidence="4 6"/>
<keyword evidence="5 6" id="KW-0378">Hydrolase</keyword>
<dbReference type="PANTHER" id="PTHR11054">
    <property type="entry name" value="6-PHOSPHOGLUCONOLACTONASE"/>
    <property type="match status" value="1"/>
</dbReference>